<dbReference type="InterPro" id="IPR002042">
    <property type="entry name" value="Uricase"/>
</dbReference>
<evidence type="ECO:0000313" key="8">
    <source>
        <dbReference type="Proteomes" id="UP000236333"/>
    </source>
</evidence>
<dbReference type="UniPathway" id="UPA00394">
    <property type="reaction ID" value="UER00650"/>
</dbReference>
<evidence type="ECO:0000256" key="6">
    <source>
        <dbReference type="SAM" id="MobiDB-lite"/>
    </source>
</evidence>
<dbReference type="OrthoDB" id="9992118at2759"/>
<evidence type="ECO:0000313" key="7">
    <source>
        <dbReference type="EMBL" id="PNH04278.1"/>
    </source>
</evidence>
<keyword evidence="8" id="KW-1185">Reference proteome</keyword>
<dbReference type="GO" id="GO:0004846">
    <property type="term" value="F:urate oxidase activity"/>
    <property type="evidence" value="ECO:0007669"/>
    <property type="project" value="UniProtKB-EC"/>
</dbReference>
<keyword evidence="4 5" id="KW-0560">Oxidoreductase</keyword>
<feature type="region of interest" description="Disordered" evidence="6">
    <location>
        <begin position="113"/>
        <end position="135"/>
    </location>
</feature>
<feature type="compositionally biased region" description="Basic and acidic residues" evidence="6">
    <location>
        <begin position="117"/>
        <end position="135"/>
    </location>
</feature>
<protein>
    <recommendedName>
        <fullName evidence="5">Uricase</fullName>
        <ecNumber evidence="5">1.7.3.3</ecNumber>
    </recommendedName>
</protein>
<comment type="catalytic activity">
    <reaction evidence="5">
        <text>urate + O2 + H2O = 5-hydroxyisourate + H2O2</text>
        <dbReference type="Rhea" id="RHEA:21368"/>
        <dbReference type="ChEBI" id="CHEBI:15377"/>
        <dbReference type="ChEBI" id="CHEBI:15379"/>
        <dbReference type="ChEBI" id="CHEBI:16240"/>
        <dbReference type="ChEBI" id="CHEBI:17775"/>
        <dbReference type="ChEBI" id="CHEBI:18072"/>
        <dbReference type="EC" id="1.7.3.3"/>
    </reaction>
</comment>
<reference evidence="7 8" key="1">
    <citation type="journal article" date="2017" name="Mol. Biol. Evol.">
        <title>The 4-celled Tetrabaena socialis nuclear genome reveals the essential components for genetic control of cell number at the origin of multicellularity in the volvocine lineage.</title>
        <authorList>
            <person name="Featherston J."/>
            <person name="Arakaki Y."/>
            <person name="Hanschen E.R."/>
            <person name="Ferris P.J."/>
            <person name="Michod R.E."/>
            <person name="Olson B.J.S.C."/>
            <person name="Nozaki H."/>
            <person name="Durand P.M."/>
        </authorList>
    </citation>
    <scope>NUCLEOTIDE SEQUENCE [LARGE SCALE GENOMIC DNA]</scope>
    <source>
        <strain evidence="7 8">NIES-571</strain>
    </source>
</reference>
<proteinExistence type="inferred from homology"/>
<dbReference type="GO" id="GO:0005777">
    <property type="term" value="C:peroxisome"/>
    <property type="evidence" value="ECO:0007669"/>
    <property type="project" value="TreeGrafter"/>
</dbReference>
<dbReference type="Pfam" id="PF01014">
    <property type="entry name" value="Uricase"/>
    <property type="match status" value="1"/>
</dbReference>
<dbReference type="Proteomes" id="UP000236333">
    <property type="component" value="Unassembled WGS sequence"/>
</dbReference>
<comment type="caution">
    <text evidence="7">The sequence shown here is derived from an EMBL/GenBank/DDBJ whole genome shotgun (WGS) entry which is preliminary data.</text>
</comment>
<sequence length="191" mass="21590">MASYALPMHHHGKSKVRLGRVWREGSVHHMVEWSVNTMIDSDMEHAFVKGENTGMTATDTQKNTVYVVAQRMSQRCTVEQYAIALAQHFVRTYPLVSKAKIFVEQKPWNRVQQGGLPHDHGTWRGGERRRGGGEGVRRGGWWWGQLQLTGESGISAGRYRQPETDGYALSGTEVRTVYVTYDKDGKLEVTA</sequence>
<accession>A0A2J7ZVL1</accession>
<evidence type="ECO:0000256" key="4">
    <source>
        <dbReference type="ARBA" id="ARBA00023002"/>
    </source>
</evidence>
<comment type="pathway">
    <text evidence="1">Purine metabolism; urate degradation; (S)-allantoin from urate: step 1/3.</text>
</comment>
<keyword evidence="3 5" id="KW-0659">Purine metabolism</keyword>
<dbReference type="PANTHER" id="PTHR42874">
    <property type="entry name" value="URICASE"/>
    <property type="match status" value="1"/>
</dbReference>
<evidence type="ECO:0000256" key="5">
    <source>
        <dbReference type="RuleBase" id="RU004455"/>
    </source>
</evidence>
<comment type="function">
    <text evidence="5">Catalyzes the oxidation of uric acid to 5-hydroxyisourate, which is further processed to form (S)-allantoin.</text>
</comment>
<dbReference type="Gene3D" id="3.10.270.10">
    <property type="entry name" value="Urate Oxidase"/>
    <property type="match status" value="1"/>
</dbReference>
<dbReference type="GO" id="GO:0006145">
    <property type="term" value="P:purine nucleobase catabolic process"/>
    <property type="evidence" value="ECO:0007669"/>
    <property type="project" value="TreeGrafter"/>
</dbReference>
<dbReference type="EC" id="1.7.3.3" evidence="5"/>
<organism evidence="7 8">
    <name type="scientific">Tetrabaena socialis</name>
    <dbReference type="NCBI Taxonomy" id="47790"/>
    <lineage>
        <taxon>Eukaryota</taxon>
        <taxon>Viridiplantae</taxon>
        <taxon>Chlorophyta</taxon>
        <taxon>core chlorophytes</taxon>
        <taxon>Chlorophyceae</taxon>
        <taxon>CS clade</taxon>
        <taxon>Chlamydomonadales</taxon>
        <taxon>Tetrabaenaceae</taxon>
        <taxon>Tetrabaena</taxon>
    </lineage>
</organism>
<dbReference type="GO" id="GO:0019628">
    <property type="term" value="P:urate catabolic process"/>
    <property type="evidence" value="ECO:0007669"/>
    <property type="project" value="UniProtKB-UniPathway"/>
</dbReference>
<dbReference type="EMBL" id="PGGS01000404">
    <property type="protein sequence ID" value="PNH04278.1"/>
    <property type="molecule type" value="Genomic_DNA"/>
</dbReference>
<dbReference type="PANTHER" id="PTHR42874:SF1">
    <property type="entry name" value="URICASE"/>
    <property type="match status" value="1"/>
</dbReference>
<dbReference type="SUPFAM" id="SSF55620">
    <property type="entry name" value="Tetrahydrobiopterin biosynthesis enzymes-like"/>
    <property type="match status" value="1"/>
</dbReference>
<name>A0A2J7ZVL1_9CHLO</name>
<dbReference type="PRINTS" id="PR00093">
    <property type="entry name" value="URICASE"/>
</dbReference>
<evidence type="ECO:0000256" key="1">
    <source>
        <dbReference type="ARBA" id="ARBA00004831"/>
    </source>
</evidence>
<dbReference type="AlphaFoldDB" id="A0A2J7ZVL1"/>
<evidence type="ECO:0000256" key="3">
    <source>
        <dbReference type="ARBA" id="ARBA00022631"/>
    </source>
</evidence>
<comment type="similarity">
    <text evidence="2 5">Belongs to the uricase family.</text>
</comment>
<evidence type="ECO:0000256" key="2">
    <source>
        <dbReference type="ARBA" id="ARBA00009760"/>
    </source>
</evidence>
<feature type="non-terminal residue" evidence="7">
    <location>
        <position position="191"/>
    </location>
</feature>
<gene>
    <name evidence="7" type="ORF">TSOC_009577</name>
</gene>